<accession>A0ABW0SL18</accession>
<organism evidence="2 3">
    <name type="scientific">Lysobacter yangpyeongensis</name>
    <dbReference type="NCBI Taxonomy" id="346182"/>
    <lineage>
        <taxon>Bacteria</taxon>
        <taxon>Pseudomonadati</taxon>
        <taxon>Pseudomonadota</taxon>
        <taxon>Gammaproteobacteria</taxon>
        <taxon>Lysobacterales</taxon>
        <taxon>Lysobacteraceae</taxon>
        <taxon>Lysobacter</taxon>
    </lineage>
</organism>
<evidence type="ECO:0008006" key="4">
    <source>
        <dbReference type="Google" id="ProtNLM"/>
    </source>
</evidence>
<feature type="chain" id="PRO_5046989778" description="TonB-dependent receptor" evidence="1">
    <location>
        <begin position="30"/>
        <end position="69"/>
    </location>
</feature>
<feature type="signal peptide" evidence="1">
    <location>
        <begin position="1"/>
        <end position="29"/>
    </location>
</feature>
<keyword evidence="1" id="KW-0732">Signal</keyword>
<feature type="non-terminal residue" evidence="2">
    <location>
        <position position="69"/>
    </location>
</feature>
<proteinExistence type="predicted"/>
<comment type="caution">
    <text evidence="2">The sequence shown here is derived from an EMBL/GenBank/DDBJ whole genome shotgun (WGS) entry which is preliminary data.</text>
</comment>
<evidence type="ECO:0000256" key="1">
    <source>
        <dbReference type="SAM" id="SignalP"/>
    </source>
</evidence>
<reference evidence="3" key="1">
    <citation type="journal article" date="2019" name="Int. J. Syst. Evol. Microbiol.">
        <title>The Global Catalogue of Microorganisms (GCM) 10K type strain sequencing project: providing services to taxonomists for standard genome sequencing and annotation.</title>
        <authorList>
            <consortium name="The Broad Institute Genomics Platform"/>
            <consortium name="The Broad Institute Genome Sequencing Center for Infectious Disease"/>
            <person name="Wu L."/>
            <person name="Ma J."/>
        </authorList>
    </citation>
    <scope>NUCLEOTIDE SEQUENCE [LARGE SCALE GENOMIC DNA]</scope>
    <source>
        <strain evidence="3">KACC 11407</strain>
    </source>
</reference>
<evidence type="ECO:0000313" key="2">
    <source>
        <dbReference type="EMBL" id="MFC5569758.1"/>
    </source>
</evidence>
<keyword evidence="3" id="KW-1185">Reference proteome</keyword>
<name>A0ABW0SL18_9GAMM</name>
<gene>
    <name evidence="2" type="ORF">ACFPN1_06755</name>
</gene>
<dbReference type="RefSeq" id="WP_386753988.1">
    <property type="nucleotide sequence ID" value="NZ_JBHSNM010000001.1"/>
</dbReference>
<protein>
    <recommendedName>
        <fullName evidence="4">TonB-dependent receptor</fullName>
    </recommendedName>
</protein>
<dbReference type="Proteomes" id="UP001596036">
    <property type="component" value="Unassembled WGS sequence"/>
</dbReference>
<dbReference type="EMBL" id="JBHSNM010000001">
    <property type="protein sequence ID" value="MFC5569758.1"/>
    <property type="molecule type" value="Genomic_DNA"/>
</dbReference>
<sequence>MTLKTTKLRDAITYAIAVGTIAGTGSAFAQDAAPAPQEKEATTLERIEVTGSRIKRTDIETSQPVFSLS</sequence>
<evidence type="ECO:0000313" key="3">
    <source>
        <dbReference type="Proteomes" id="UP001596036"/>
    </source>
</evidence>